<evidence type="ECO:0000313" key="2">
    <source>
        <dbReference type="Proteomes" id="UP001631969"/>
    </source>
</evidence>
<comment type="caution">
    <text evidence="1">The sequence shown here is derived from an EMBL/GenBank/DDBJ whole genome shotgun (WGS) entry which is preliminary data.</text>
</comment>
<reference evidence="1" key="1">
    <citation type="submission" date="2024-12" db="EMBL/GenBank/DDBJ databases">
        <authorList>
            <person name="Wu N."/>
        </authorList>
    </citation>
    <scope>NUCLEOTIDE SEQUENCE</scope>
    <source>
        <strain evidence="1">P15</strain>
    </source>
</reference>
<organism evidence="1 2">
    <name type="scientific">Paenibacillus mesotrionivorans</name>
    <dbReference type="NCBI Taxonomy" id="3160968"/>
    <lineage>
        <taxon>Bacteria</taxon>
        <taxon>Bacillati</taxon>
        <taxon>Bacillota</taxon>
        <taxon>Bacilli</taxon>
        <taxon>Bacillales</taxon>
        <taxon>Paenibacillaceae</taxon>
        <taxon>Paenibacillus</taxon>
    </lineage>
</organism>
<name>A0ACC7NVH6_9BACL</name>
<sequence>MFEQESQEKLLKSMLGRLEPGIAKQEGTFSYDVSSALSVEMAIAYAQLERVLRLGFAATSSGIYLDRRADEHGVTRHSAVKANGEVVVTGSAGAAVPKGTVFATGAGVRYVSTAGAVLSAEGRAVVRVEAEKAGISGNAASGTITIIPVSVSGVSAVSNAAAVTGGADAEGDASLLERLLQRVRNQATSGNAAHYRLWAMEVEGIGDARVFPLWNGPGTVKVVVLDLAKRAPAAELVNAVKAHIEATRPVGATVTVEAAQETAIHVSVQVTLSSGYTRDGVKAAVAAGIQMYLQGLAFKDPVVRYTRIANMILDTPGVVDYSALTVNGGAVNISIADKAVAVPGNLTVG</sequence>
<dbReference type="EMBL" id="JBJURJ010000006">
    <property type="protein sequence ID" value="MFM9328728.1"/>
    <property type="molecule type" value="Genomic_DNA"/>
</dbReference>
<protein>
    <submittedName>
        <fullName evidence="1">Baseplate J/gp47 family protein</fullName>
    </submittedName>
</protein>
<evidence type="ECO:0000313" key="1">
    <source>
        <dbReference type="EMBL" id="MFM9328728.1"/>
    </source>
</evidence>
<proteinExistence type="predicted"/>
<keyword evidence="2" id="KW-1185">Reference proteome</keyword>
<accession>A0ACC7NVH6</accession>
<dbReference type="Proteomes" id="UP001631969">
    <property type="component" value="Unassembled WGS sequence"/>
</dbReference>
<gene>
    <name evidence="1" type="ORF">ACI1P1_10550</name>
</gene>